<evidence type="ECO:0000256" key="4">
    <source>
        <dbReference type="ARBA" id="ARBA00023136"/>
    </source>
</evidence>
<dbReference type="SUPFAM" id="SSF103473">
    <property type="entry name" value="MFS general substrate transporter"/>
    <property type="match status" value="2"/>
</dbReference>
<feature type="transmembrane region" description="Helical" evidence="5">
    <location>
        <begin position="66"/>
        <end position="86"/>
    </location>
</feature>
<feature type="transmembrane region" description="Helical" evidence="5">
    <location>
        <begin position="294"/>
        <end position="316"/>
    </location>
</feature>
<dbReference type="Proteomes" id="UP000799436">
    <property type="component" value="Unassembled WGS sequence"/>
</dbReference>
<reference evidence="7" key="1">
    <citation type="journal article" date="2020" name="Stud. Mycol.">
        <title>101 Dothideomycetes genomes: a test case for predicting lifestyles and emergence of pathogens.</title>
        <authorList>
            <person name="Haridas S."/>
            <person name="Albert R."/>
            <person name="Binder M."/>
            <person name="Bloem J."/>
            <person name="Labutti K."/>
            <person name="Salamov A."/>
            <person name="Andreopoulos B."/>
            <person name="Baker S."/>
            <person name="Barry K."/>
            <person name="Bills G."/>
            <person name="Bluhm B."/>
            <person name="Cannon C."/>
            <person name="Castanera R."/>
            <person name="Culley D."/>
            <person name="Daum C."/>
            <person name="Ezra D."/>
            <person name="Gonzalez J."/>
            <person name="Henrissat B."/>
            <person name="Kuo A."/>
            <person name="Liang C."/>
            <person name="Lipzen A."/>
            <person name="Lutzoni F."/>
            <person name="Magnuson J."/>
            <person name="Mondo S."/>
            <person name="Nolan M."/>
            <person name="Ohm R."/>
            <person name="Pangilinan J."/>
            <person name="Park H.-J."/>
            <person name="Ramirez L."/>
            <person name="Alfaro M."/>
            <person name="Sun H."/>
            <person name="Tritt A."/>
            <person name="Yoshinaga Y."/>
            <person name="Zwiers L.-H."/>
            <person name="Turgeon B."/>
            <person name="Goodwin S."/>
            <person name="Spatafora J."/>
            <person name="Crous P."/>
            <person name="Grigoriev I."/>
        </authorList>
    </citation>
    <scope>NUCLEOTIDE SEQUENCE</scope>
    <source>
        <strain evidence="7">CBS 116005</strain>
    </source>
</reference>
<keyword evidence="4 5" id="KW-0472">Membrane</keyword>
<keyword evidence="2 5" id="KW-0812">Transmembrane</keyword>
<dbReference type="InterPro" id="IPR036259">
    <property type="entry name" value="MFS_trans_sf"/>
</dbReference>
<feature type="transmembrane region" description="Helical" evidence="5">
    <location>
        <begin position="133"/>
        <end position="151"/>
    </location>
</feature>
<feature type="transmembrane region" description="Helical" evidence="5">
    <location>
        <begin position="468"/>
        <end position="487"/>
    </location>
</feature>
<dbReference type="InterPro" id="IPR011701">
    <property type="entry name" value="MFS"/>
</dbReference>
<dbReference type="Gene3D" id="1.20.1720.10">
    <property type="entry name" value="Multidrug resistance protein D"/>
    <property type="match status" value="1"/>
</dbReference>
<keyword evidence="3 5" id="KW-1133">Transmembrane helix</keyword>
<protein>
    <submittedName>
        <fullName evidence="7">MFS general substrate transporter</fullName>
    </submittedName>
</protein>
<name>A0A6G1LEB2_9PEZI</name>
<feature type="transmembrane region" description="Helical" evidence="5">
    <location>
        <begin position="187"/>
        <end position="210"/>
    </location>
</feature>
<feature type="transmembrane region" description="Helical" evidence="5">
    <location>
        <begin position="391"/>
        <end position="412"/>
    </location>
</feature>
<evidence type="ECO:0000256" key="1">
    <source>
        <dbReference type="ARBA" id="ARBA00004141"/>
    </source>
</evidence>
<dbReference type="GO" id="GO:0005886">
    <property type="term" value="C:plasma membrane"/>
    <property type="evidence" value="ECO:0007669"/>
    <property type="project" value="TreeGrafter"/>
</dbReference>
<evidence type="ECO:0000259" key="6">
    <source>
        <dbReference type="PROSITE" id="PS50850"/>
    </source>
</evidence>
<dbReference type="InterPro" id="IPR020846">
    <property type="entry name" value="MFS_dom"/>
</dbReference>
<gene>
    <name evidence="7" type="ORF">EJ03DRAFT_38009</name>
</gene>
<dbReference type="PANTHER" id="PTHR23501">
    <property type="entry name" value="MAJOR FACILITATOR SUPERFAMILY"/>
    <property type="match status" value="1"/>
</dbReference>
<evidence type="ECO:0000313" key="7">
    <source>
        <dbReference type="EMBL" id="KAF2771283.1"/>
    </source>
</evidence>
<feature type="transmembrane region" description="Helical" evidence="5">
    <location>
        <begin position="30"/>
        <end position="54"/>
    </location>
</feature>
<dbReference type="PROSITE" id="PS50850">
    <property type="entry name" value="MFS"/>
    <property type="match status" value="1"/>
</dbReference>
<feature type="transmembrane region" description="Helical" evidence="5">
    <location>
        <begin position="325"/>
        <end position="344"/>
    </location>
</feature>
<dbReference type="GO" id="GO:0022857">
    <property type="term" value="F:transmembrane transporter activity"/>
    <property type="evidence" value="ECO:0007669"/>
    <property type="project" value="InterPro"/>
</dbReference>
<dbReference type="EMBL" id="ML995820">
    <property type="protein sequence ID" value="KAF2771283.1"/>
    <property type="molecule type" value="Genomic_DNA"/>
</dbReference>
<sequence length="507" mass="54252">MRQLCCFVSAQLPGWHELHLAVCSIAALDLSIGAVASFWTATSFILAAALVQPLSMRMSQVSGRKGALLVGLPLFGLGSVVCAASQSITGLLVGRALSGCGYGTVSVTSQLIVRQLAGPIRCVSVERAITAMYWFGAALGPIIGGLAVQTAGWRCAFWINVPLLLISMAALALILRVPLGNRIHWNYFLHIDYVGWLLLTAAMISFMLAISWAGSMYAWSSWHTLVPLPASLIILAFFIFYTRYRIEPILPLTVFRNSSALISCFGSLTHGMIISAIVYLMPVCFAVTHGLGPVAVGAALGAWPITLVVTGVAACISSGYIGYRWIIWLGWALTIAGNAVLVVSNERAPTAFCTSLGLIAAFGLGLLYPTLSIAIQSAATTDDEAIHAAPLHSFFNTIGQALGLIVGSSIFLNHLEQSTTLQVTLASNAHKYVMNAVGIIEAIRSPSIANIGFRKDLVVVWTNALEEVWIAMSIFAAVATILAFWFTQDRLPPKSQRQHHGHVSSIV</sequence>
<keyword evidence="8" id="KW-1185">Reference proteome</keyword>
<evidence type="ECO:0000313" key="8">
    <source>
        <dbReference type="Proteomes" id="UP000799436"/>
    </source>
</evidence>
<dbReference type="Gene3D" id="1.20.1250.20">
    <property type="entry name" value="MFS general substrate transporter like domains"/>
    <property type="match status" value="1"/>
</dbReference>
<proteinExistence type="predicted"/>
<feature type="transmembrane region" description="Helical" evidence="5">
    <location>
        <begin position="356"/>
        <end position="379"/>
    </location>
</feature>
<feature type="transmembrane region" description="Helical" evidence="5">
    <location>
        <begin position="92"/>
        <end position="113"/>
    </location>
</feature>
<feature type="transmembrane region" description="Helical" evidence="5">
    <location>
        <begin position="157"/>
        <end position="175"/>
    </location>
</feature>
<dbReference type="OrthoDB" id="2351791at2759"/>
<dbReference type="PANTHER" id="PTHR23501:SF59">
    <property type="entry name" value="MAJOR FACILITATOR SUPERFAMILY (MFS) PROFILE DOMAIN-CONTAINING PROTEIN-RELATED"/>
    <property type="match status" value="1"/>
</dbReference>
<accession>A0A6G1LEB2</accession>
<evidence type="ECO:0000256" key="2">
    <source>
        <dbReference type="ARBA" id="ARBA00022692"/>
    </source>
</evidence>
<feature type="transmembrane region" description="Helical" evidence="5">
    <location>
        <begin position="261"/>
        <end position="288"/>
    </location>
</feature>
<comment type="subcellular location">
    <subcellularLocation>
        <location evidence="1">Membrane</location>
        <topology evidence="1">Multi-pass membrane protein</topology>
    </subcellularLocation>
</comment>
<dbReference type="AlphaFoldDB" id="A0A6G1LEB2"/>
<organism evidence="7 8">
    <name type="scientific">Teratosphaeria nubilosa</name>
    <dbReference type="NCBI Taxonomy" id="161662"/>
    <lineage>
        <taxon>Eukaryota</taxon>
        <taxon>Fungi</taxon>
        <taxon>Dikarya</taxon>
        <taxon>Ascomycota</taxon>
        <taxon>Pezizomycotina</taxon>
        <taxon>Dothideomycetes</taxon>
        <taxon>Dothideomycetidae</taxon>
        <taxon>Mycosphaerellales</taxon>
        <taxon>Teratosphaeriaceae</taxon>
        <taxon>Teratosphaeria</taxon>
    </lineage>
</organism>
<evidence type="ECO:0000256" key="5">
    <source>
        <dbReference type="SAM" id="Phobius"/>
    </source>
</evidence>
<dbReference type="Pfam" id="PF07690">
    <property type="entry name" value="MFS_1"/>
    <property type="match status" value="1"/>
</dbReference>
<feature type="domain" description="Major facilitator superfamily (MFS) profile" evidence="6">
    <location>
        <begin position="1"/>
        <end position="491"/>
    </location>
</feature>
<evidence type="ECO:0000256" key="3">
    <source>
        <dbReference type="ARBA" id="ARBA00022989"/>
    </source>
</evidence>
<feature type="transmembrane region" description="Helical" evidence="5">
    <location>
        <begin position="222"/>
        <end position="241"/>
    </location>
</feature>